<evidence type="ECO:0000256" key="2">
    <source>
        <dbReference type="SAM" id="SignalP"/>
    </source>
</evidence>
<dbReference type="PANTHER" id="PTHR10334">
    <property type="entry name" value="CYSTEINE-RICH SECRETORY PROTEIN-RELATED"/>
    <property type="match status" value="1"/>
</dbReference>
<feature type="chain" id="PRO_5024311990" evidence="2">
    <location>
        <begin position="21"/>
        <end position="251"/>
    </location>
</feature>
<reference evidence="4" key="1">
    <citation type="submission" date="2019-11" db="UniProtKB">
        <authorList>
            <consortium name="WormBaseParasite"/>
        </authorList>
    </citation>
    <scope>IDENTIFICATION</scope>
</reference>
<sequence>MQRSICLVALMLTVAGKALTTEERCKILEYHRKMREDVVPEARNMLLMSYSTELEELAQNWLESCAFTFPYDQPEYHDVAHFVLLGTGDQPVSCETVGEFVSLKQHYNYTINDCTKPCYQYKRMVWATTDKVGCSQKLCQNSIFFPKPQYIFTCFYKPADVMMKDRPYLSGSICTECPQGFSCYRKQCTNLTSLATDTCTPLTLTTPVATTEAVGRTTIKTTSTSTSLSACIFLNNASLIVFAFAYVVVLH</sequence>
<feature type="transmembrane region" description="Helical" evidence="1">
    <location>
        <begin position="227"/>
        <end position="249"/>
    </location>
</feature>
<organism evidence="4">
    <name type="scientific">Mesocestoides corti</name>
    <name type="common">Flatworm</name>
    <dbReference type="NCBI Taxonomy" id="53468"/>
    <lineage>
        <taxon>Eukaryota</taxon>
        <taxon>Metazoa</taxon>
        <taxon>Spiralia</taxon>
        <taxon>Lophotrochozoa</taxon>
        <taxon>Platyhelminthes</taxon>
        <taxon>Cestoda</taxon>
        <taxon>Eucestoda</taxon>
        <taxon>Cyclophyllidea</taxon>
        <taxon>Mesocestoididae</taxon>
        <taxon>Mesocestoides</taxon>
    </lineage>
</organism>
<evidence type="ECO:0000313" key="4">
    <source>
        <dbReference type="WBParaSite" id="MCU_000180-RA"/>
    </source>
</evidence>
<dbReference type="SMART" id="SM00198">
    <property type="entry name" value="SCP"/>
    <property type="match status" value="1"/>
</dbReference>
<keyword evidence="1" id="KW-1133">Transmembrane helix</keyword>
<evidence type="ECO:0000256" key="1">
    <source>
        <dbReference type="SAM" id="Phobius"/>
    </source>
</evidence>
<dbReference type="InterPro" id="IPR001283">
    <property type="entry name" value="CRISP-related"/>
</dbReference>
<dbReference type="Gene3D" id="3.40.33.10">
    <property type="entry name" value="CAP"/>
    <property type="match status" value="1"/>
</dbReference>
<keyword evidence="1" id="KW-0812">Transmembrane</keyword>
<keyword evidence="2" id="KW-0732">Signal</keyword>
<protein>
    <submittedName>
        <fullName evidence="4">SCP domain-containing protein</fullName>
    </submittedName>
</protein>
<dbReference type="AlphaFoldDB" id="A0A5K3EFN1"/>
<name>A0A5K3EFN1_MESCO</name>
<dbReference type="Pfam" id="PF00188">
    <property type="entry name" value="CAP"/>
    <property type="match status" value="1"/>
</dbReference>
<dbReference type="WBParaSite" id="MCU_000180-RA">
    <property type="protein sequence ID" value="MCU_000180-RA"/>
    <property type="gene ID" value="MCU_000180"/>
</dbReference>
<evidence type="ECO:0000259" key="3">
    <source>
        <dbReference type="SMART" id="SM00198"/>
    </source>
</evidence>
<dbReference type="InterPro" id="IPR014044">
    <property type="entry name" value="CAP_dom"/>
</dbReference>
<dbReference type="SUPFAM" id="SSF55797">
    <property type="entry name" value="PR-1-like"/>
    <property type="match status" value="1"/>
</dbReference>
<proteinExistence type="predicted"/>
<dbReference type="InterPro" id="IPR035940">
    <property type="entry name" value="CAP_sf"/>
</dbReference>
<feature type="signal peptide" evidence="2">
    <location>
        <begin position="1"/>
        <end position="20"/>
    </location>
</feature>
<feature type="domain" description="SCP" evidence="3">
    <location>
        <begin position="22"/>
        <end position="164"/>
    </location>
</feature>
<keyword evidence="1" id="KW-0472">Membrane</keyword>
<accession>A0A5K3EFN1</accession>